<reference evidence="1" key="1">
    <citation type="submission" date="2014-09" db="EMBL/GenBank/DDBJ databases">
        <authorList>
            <person name="Magalhaes I.L.F."/>
            <person name="Oliveira U."/>
            <person name="Santos F.R."/>
            <person name="Vidigal T.H.D.A."/>
            <person name="Brescovit A.D."/>
            <person name="Santos A.J."/>
        </authorList>
    </citation>
    <scope>NUCLEOTIDE SEQUENCE</scope>
    <source>
        <strain evidence="1">LMG 23848T</strain>
    </source>
</reference>
<evidence type="ECO:0000313" key="1">
    <source>
        <dbReference type="EMBL" id="CEF56651.1"/>
    </source>
</evidence>
<dbReference type="Proteomes" id="UP000657200">
    <property type="component" value="Unassembled WGS sequence"/>
</dbReference>
<keyword evidence="4" id="KW-1185">Reference proteome</keyword>
<dbReference type="Pfam" id="PF02620">
    <property type="entry name" value="YceD"/>
    <property type="match status" value="1"/>
</dbReference>
<protein>
    <submittedName>
        <fullName evidence="2">DUF177 domain-containing protein</fullName>
    </submittedName>
</protein>
<dbReference type="EMBL" id="WOTE01000002">
    <property type="protein sequence ID" value="NHO39198.1"/>
    <property type="molecule type" value="Genomic_DNA"/>
</dbReference>
<name>A0A0U5F594_9PROT</name>
<dbReference type="OrthoDB" id="8443793at2"/>
<dbReference type="Proteomes" id="UP000068250">
    <property type="component" value="Chromosome I"/>
</dbReference>
<evidence type="ECO:0000313" key="3">
    <source>
        <dbReference type="Proteomes" id="UP000068250"/>
    </source>
</evidence>
<proteinExistence type="predicted"/>
<evidence type="ECO:0000313" key="2">
    <source>
        <dbReference type="EMBL" id="NHO39198.1"/>
    </source>
</evidence>
<dbReference type="RefSeq" id="WP_059024170.1">
    <property type="nucleotide sequence ID" value="NZ_LN609302.1"/>
</dbReference>
<dbReference type="PATRIC" id="fig|431306.5.peg.2174"/>
<sequence>MTEKPEFSRPLAVRRIGTLGTDMTVEATPDECKKVARRLGLQDVAMLRCRYRLKDDGRGVVTAEGALAARFTQTCVVSMEEFEDVMAGSFVVRFVPAAQFVEAEVPDMDAIDEIPYEGQNVDLGEAVVEQFALDLEPYPHAPDVALPPGLIMDEEEVEQLGLEEGGEKKASPFAGLARWRGGRA</sequence>
<dbReference type="InterPro" id="IPR003772">
    <property type="entry name" value="YceD"/>
</dbReference>
<reference evidence="3" key="2">
    <citation type="submission" date="2014-09" db="EMBL/GenBank/DDBJ databases">
        <authorList>
            <person name="Illeghems K.G."/>
        </authorList>
    </citation>
    <scope>NUCLEOTIDE SEQUENCE [LARGE SCALE GENOMIC DNA]</scope>
    <source>
        <strain evidence="3">LMG 23848T</strain>
    </source>
</reference>
<gene>
    <name evidence="1" type="ORF">AGA_2106</name>
    <name evidence="2" type="ORF">GOB80_05755</name>
</gene>
<organism evidence="1 3">
    <name type="scientific">Acetobacter ghanensis</name>
    <dbReference type="NCBI Taxonomy" id="431306"/>
    <lineage>
        <taxon>Bacteria</taxon>
        <taxon>Pseudomonadati</taxon>
        <taxon>Pseudomonadota</taxon>
        <taxon>Alphaproteobacteria</taxon>
        <taxon>Acetobacterales</taxon>
        <taxon>Acetobacteraceae</taxon>
        <taxon>Acetobacter</taxon>
    </lineage>
</organism>
<evidence type="ECO:0000313" key="4">
    <source>
        <dbReference type="Proteomes" id="UP000657200"/>
    </source>
</evidence>
<accession>A0A0U5F594</accession>
<dbReference type="AlphaFoldDB" id="A0A0U5F594"/>
<dbReference type="EMBL" id="LN609302">
    <property type="protein sequence ID" value="CEF56651.1"/>
    <property type="molecule type" value="Genomic_DNA"/>
</dbReference>
<reference evidence="2 4" key="3">
    <citation type="journal article" date="2020" name="Int. J. Syst. Evol. Microbiol.">
        <title>Novel acetic acid bacteria from cider fermentations: Acetobacter conturbans sp. nov. and Acetobacter fallax sp. nov.</title>
        <authorList>
            <person name="Sombolestani A.S."/>
            <person name="Cleenwerck I."/>
            <person name="Cnockaert M."/>
            <person name="Borremans W."/>
            <person name="Wieme A.D."/>
            <person name="De Vuyst L."/>
            <person name="Vandamme P."/>
        </authorList>
    </citation>
    <scope>NUCLEOTIDE SEQUENCE [LARGE SCALE GENOMIC DNA]</scope>
    <source>
        <strain evidence="2 4">LMG 23848</strain>
    </source>
</reference>
<dbReference type="STRING" id="431306.AGA_2106"/>